<keyword evidence="1" id="KW-0812">Transmembrane</keyword>
<dbReference type="EMBL" id="WHOA01000166">
    <property type="protein sequence ID" value="NOU74522.1"/>
    <property type="molecule type" value="Genomic_DNA"/>
</dbReference>
<feature type="transmembrane region" description="Helical" evidence="1">
    <location>
        <begin position="12"/>
        <end position="31"/>
    </location>
</feature>
<accession>A0ABX1Y105</accession>
<reference evidence="2 3" key="1">
    <citation type="submission" date="2019-10" db="EMBL/GenBank/DDBJ databases">
        <title>Description of Paenibacillus terrestris sp. nov.</title>
        <authorList>
            <person name="Carlier A."/>
            <person name="Qi S."/>
        </authorList>
    </citation>
    <scope>NUCLEOTIDE SEQUENCE [LARGE SCALE GENOMIC DNA]</scope>
    <source>
        <strain evidence="2 3">LMG 31458</strain>
    </source>
</reference>
<dbReference type="Proteomes" id="UP000616779">
    <property type="component" value="Unassembled WGS sequence"/>
</dbReference>
<sequence>MKGMPKPFKWVLFFVFGAVLTSLDFLAFLFIGSPVPSVNEHSEVPTENEINYEGSKSKVEMKWWSPLNNRTEQK</sequence>
<comment type="caution">
    <text evidence="2">The sequence shown here is derived from an EMBL/GenBank/DDBJ whole genome shotgun (WGS) entry which is preliminary data.</text>
</comment>
<proteinExistence type="predicted"/>
<dbReference type="RefSeq" id="WP_171645925.1">
    <property type="nucleotide sequence ID" value="NZ_WHOA01000166.1"/>
</dbReference>
<organism evidence="2 3">
    <name type="scientific">Paenibacillus phytorum</name>
    <dbReference type="NCBI Taxonomy" id="2654977"/>
    <lineage>
        <taxon>Bacteria</taxon>
        <taxon>Bacillati</taxon>
        <taxon>Bacillota</taxon>
        <taxon>Bacilli</taxon>
        <taxon>Bacillales</taxon>
        <taxon>Paenibacillaceae</taxon>
        <taxon>Paenibacillus</taxon>
    </lineage>
</organism>
<protein>
    <submittedName>
        <fullName evidence="2">Uncharacterized protein</fullName>
    </submittedName>
</protein>
<keyword evidence="1" id="KW-0472">Membrane</keyword>
<evidence type="ECO:0000313" key="3">
    <source>
        <dbReference type="Proteomes" id="UP000616779"/>
    </source>
</evidence>
<gene>
    <name evidence="2" type="ORF">GC098_24515</name>
</gene>
<evidence type="ECO:0000313" key="2">
    <source>
        <dbReference type="EMBL" id="NOU74522.1"/>
    </source>
</evidence>
<name>A0ABX1Y105_9BACL</name>
<evidence type="ECO:0000256" key="1">
    <source>
        <dbReference type="SAM" id="Phobius"/>
    </source>
</evidence>
<keyword evidence="1" id="KW-1133">Transmembrane helix</keyword>
<keyword evidence="3" id="KW-1185">Reference proteome</keyword>